<sequence>MVFSRSGSSLSYILRLKYDNRYLYLITGLAGCNCNYVGCDSYYPTNKKLKVIDLNGELINAKNVKSHVKLPLTEGISEVNLIEYYNIHYKPIQNT</sequence>
<reference evidence="2" key="1">
    <citation type="journal article" date="2019" name="Int. J. Syst. Evol. Microbiol.">
        <title>The Global Catalogue of Microorganisms (GCM) 10K type strain sequencing project: providing services to taxonomists for standard genome sequencing and annotation.</title>
        <authorList>
            <consortium name="The Broad Institute Genomics Platform"/>
            <consortium name="The Broad Institute Genome Sequencing Center for Infectious Disease"/>
            <person name="Wu L."/>
            <person name="Ma J."/>
        </authorList>
    </citation>
    <scope>NUCLEOTIDE SEQUENCE [LARGE SCALE GENOMIC DNA]</scope>
    <source>
        <strain evidence="2">JCM 16231</strain>
    </source>
</reference>
<evidence type="ECO:0000313" key="2">
    <source>
        <dbReference type="Proteomes" id="UP001500185"/>
    </source>
</evidence>
<dbReference type="PROSITE" id="PS51257">
    <property type="entry name" value="PROKAR_LIPOPROTEIN"/>
    <property type="match status" value="1"/>
</dbReference>
<protein>
    <submittedName>
        <fullName evidence="1">Uncharacterized protein</fullName>
    </submittedName>
</protein>
<dbReference type="Proteomes" id="UP001500185">
    <property type="component" value="Unassembled WGS sequence"/>
</dbReference>
<comment type="caution">
    <text evidence="1">The sequence shown here is derived from an EMBL/GenBank/DDBJ whole genome shotgun (WGS) entry which is preliminary data.</text>
</comment>
<evidence type="ECO:0000313" key="1">
    <source>
        <dbReference type="EMBL" id="GAA0757680.1"/>
    </source>
</evidence>
<organism evidence="1 2">
    <name type="scientific">Psychroflexus lacisalsi</name>
    <dbReference type="NCBI Taxonomy" id="503928"/>
    <lineage>
        <taxon>Bacteria</taxon>
        <taxon>Pseudomonadati</taxon>
        <taxon>Bacteroidota</taxon>
        <taxon>Flavobacteriia</taxon>
        <taxon>Flavobacteriales</taxon>
        <taxon>Flavobacteriaceae</taxon>
        <taxon>Psychroflexus</taxon>
    </lineage>
</organism>
<dbReference type="EMBL" id="BAAAGG010000005">
    <property type="protein sequence ID" value="GAA0757680.1"/>
    <property type="molecule type" value="Genomic_DNA"/>
</dbReference>
<keyword evidence="2" id="KW-1185">Reference proteome</keyword>
<name>A0ABP3VFG2_9FLAO</name>
<gene>
    <name evidence="1" type="ORF">GCM10009433_14170</name>
</gene>
<proteinExistence type="predicted"/>
<accession>A0ABP3VFG2</accession>